<keyword evidence="8" id="KW-1185">Reference proteome</keyword>
<reference evidence="7 8" key="1">
    <citation type="submission" date="2019-08" db="EMBL/GenBank/DDBJ databases">
        <authorList>
            <person name="Peeters C."/>
        </authorList>
    </citation>
    <scope>NUCLEOTIDE SEQUENCE [LARGE SCALE GENOMIC DNA]</scope>
    <source>
        <strain evidence="7 8">LMG 31115</strain>
    </source>
</reference>
<dbReference type="CDD" id="cd13689">
    <property type="entry name" value="PBP2_BsGlnH"/>
    <property type="match status" value="1"/>
</dbReference>
<evidence type="ECO:0000256" key="5">
    <source>
        <dbReference type="SAM" id="SignalP"/>
    </source>
</evidence>
<feature type="signal peptide" evidence="5">
    <location>
        <begin position="1"/>
        <end position="25"/>
    </location>
</feature>
<evidence type="ECO:0000313" key="7">
    <source>
        <dbReference type="EMBL" id="VVE10426.1"/>
    </source>
</evidence>
<protein>
    <submittedName>
        <fullName evidence="7">ABC transporter glutamine-binding protein GlnH</fullName>
    </submittedName>
</protein>
<feature type="chain" id="PRO_5023085913" evidence="5">
    <location>
        <begin position="26"/>
        <end position="275"/>
    </location>
</feature>
<dbReference type="PROSITE" id="PS01039">
    <property type="entry name" value="SBP_BACTERIAL_3"/>
    <property type="match status" value="1"/>
</dbReference>
<dbReference type="InterPro" id="IPR018313">
    <property type="entry name" value="SBP_3_CS"/>
</dbReference>
<name>A0A5E4VEA1_9BURK</name>
<dbReference type="GO" id="GO:0005576">
    <property type="term" value="C:extracellular region"/>
    <property type="evidence" value="ECO:0007669"/>
    <property type="project" value="TreeGrafter"/>
</dbReference>
<dbReference type="SUPFAM" id="SSF53850">
    <property type="entry name" value="Periplasmic binding protein-like II"/>
    <property type="match status" value="1"/>
</dbReference>
<proteinExistence type="inferred from homology"/>
<accession>A0A5E4VEA1</accession>
<evidence type="ECO:0000256" key="3">
    <source>
        <dbReference type="ARBA" id="ARBA00022729"/>
    </source>
</evidence>
<dbReference type="InterPro" id="IPR001638">
    <property type="entry name" value="Solute-binding_3/MltF_N"/>
</dbReference>
<dbReference type="AlphaFoldDB" id="A0A5E4VEA1"/>
<feature type="domain" description="Solute-binding protein family 3/N-terminal" evidence="6">
    <location>
        <begin position="36"/>
        <end position="259"/>
    </location>
</feature>
<dbReference type="SMART" id="SM00062">
    <property type="entry name" value="PBPb"/>
    <property type="match status" value="1"/>
</dbReference>
<dbReference type="Gene3D" id="3.40.190.10">
    <property type="entry name" value="Periplasmic binding protein-like II"/>
    <property type="match status" value="2"/>
</dbReference>
<evidence type="ECO:0000256" key="2">
    <source>
        <dbReference type="ARBA" id="ARBA00022448"/>
    </source>
</evidence>
<dbReference type="GO" id="GO:0030288">
    <property type="term" value="C:outer membrane-bounded periplasmic space"/>
    <property type="evidence" value="ECO:0007669"/>
    <property type="project" value="TreeGrafter"/>
</dbReference>
<comment type="similarity">
    <text evidence="1 4">Belongs to the bacterial solute-binding protein 3 family.</text>
</comment>
<evidence type="ECO:0000259" key="6">
    <source>
        <dbReference type="SMART" id="SM00062"/>
    </source>
</evidence>
<organism evidence="7 8">
    <name type="scientific">Pandoraea iniqua</name>
    <dbReference type="NCBI Taxonomy" id="2508288"/>
    <lineage>
        <taxon>Bacteria</taxon>
        <taxon>Pseudomonadati</taxon>
        <taxon>Pseudomonadota</taxon>
        <taxon>Betaproteobacteria</taxon>
        <taxon>Burkholderiales</taxon>
        <taxon>Burkholderiaceae</taxon>
        <taxon>Pandoraea</taxon>
    </lineage>
</organism>
<dbReference type="Proteomes" id="UP000333828">
    <property type="component" value="Unassembled WGS sequence"/>
</dbReference>
<evidence type="ECO:0000313" key="8">
    <source>
        <dbReference type="Proteomes" id="UP000333828"/>
    </source>
</evidence>
<sequence length="275" mass="29862">MKRLIACIGAAVLGVSFIGTSIAHADQLADIKKRRTLVCGIVSNNPPFGFQNPDSREIVGYDVDFCKGVAKQLGVEPELKVLSLDARIPELTQGRIDILTASLTYNPQRAQQVDFSHIYFVSNEVIATSASGPYRTVNDLAGKRISTVKGSSDIPAVQQLLPTAQLVSYDDPPSAFMALTQRKVDGYVMSESIMRRFIERLGPNAKTIAILSPPIARQYWGLGIKKGEPTLVAAVNQALGAMESSGQSQQIFDKWLGAASSYKMKRDFTAAPIQD</sequence>
<evidence type="ECO:0000256" key="1">
    <source>
        <dbReference type="ARBA" id="ARBA00010333"/>
    </source>
</evidence>
<dbReference type="EMBL" id="CABPSI010000003">
    <property type="protein sequence ID" value="VVE10426.1"/>
    <property type="molecule type" value="Genomic_DNA"/>
</dbReference>
<gene>
    <name evidence="7" type="primary">glnH_1</name>
    <name evidence="7" type="ORF">PIN31115_02588</name>
</gene>
<dbReference type="InterPro" id="IPR051455">
    <property type="entry name" value="Bact_solute-bind_prot3"/>
</dbReference>
<dbReference type="Pfam" id="PF00497">
    <property type="entry name" value="SBP_bac_3"/>
    <property type="match status" value="1"/>
</dbReference>
<dbReference type="PANTHER" id="PTHR30085:SF6">
    <property type="entry name" value="ABC TRANSPORTER GLUTAMINE-BINDING PROTEIN GLNH"/>
    <property type="match status" value="1"/>
</dbReference>
<keyword evidence="2" id="KW-0813">Transport</keyword>
<dbReference type="GO" id="GO:0006865">
    <property type="term" value="P:amino acid transport"/>
    <property type="evidence" value="ECO:0007669"/>
    <property type="project" value="TreeGrafter"/>
</dbReference>
<keyword evidence="3 5" id="KW-0732">Signal</keyword>
<evidence type="ECO:0000256" key="4">
    <source>
        <dbReference type="RuleBase" id="RU003744"/>
    </source>
</evidence>
<dbReference type="PANTHER" id="PTHR30085">
    <property type="entry name" value="AMINO ACID ABC TRANSPORTER PERMEASE"/>
    <property type="match status" value="1"/>
</dbReference>